<dbReference type="GO" id="GO:0030123">
    <property type="term" value="C:AP-3 adaptor complex"/>
    <property type="evidence" value="ECO:0007669"/>
    <property type="project" value="UniProtKB-UniRule"/>
</dbReference>
<keyword evidence="4 11" id="KW-0813">Transport</keyword>
<feature type="compositionally biased region" description="Acidic residues" evidence="12">
    <location>
        <begin position="682"/>
        <end position="713"/>
    </location>
</feature>
<evidence type="ECO:0000256" key="7">
    <source>
        <dbReference type="ARBA" id="ARBA00023034"/>
    </source>
</evidence>
<comment type="function">
    <text evidence="10">Subunit of non-clathrin- and clathrin-associated adaptor protein complex 3 (AP-3) that plays a role in protein sorting in the late-Golgi/trans-Golgi network (TGN) and/or endosomes. The AP complexes mediate both the recruitment of clathrin to membranes and the recognition of sorting signals within the cytosolic tails of transmembrane cargo molecules. AP-3 appears to be involved in the sorting of a subset of transmembrane proteins targeted to lysosomes and lysosome-related organelles. In concert with the BLOC-1 complex, AP-3 is required to target cargos into vesicles assembled at cell bodies for delivery into neurites and nerve terminals.</text>
</comment>
<keyword evidence="9" id="KW-0968">Cytoplasmic vesicle</keyword>
<feature type="region of interest" description="Disordered" evidence="12">
    <location>
        <begin position="253"/>
        <end position="282"/>
    </location>
</feature>
<dbReference type="InterPro" id="IPR002553">
    <property type="entry name" value="Clathrin/coatomer_adapt-like_N"/>
</dbReference>
<dbReference type="GO" id="GO:0005794">
    <property type="term" value="C:Golgi apparatus"/>
    <property type="evidence" value="ECO:0007669"/>
    <property type="project" value="UniProtKB-SubCell"/>
</dbReference>
<evidence type="ECO:0000256" key="9">
    <source>
        <dbReference type="ARBA" id="ARBA00023329"/>
    </source>
</evidence>
<sequence>MANNGSYSNDRPSSGGDPPDYAADPASGGFFHSDYKKHDDLKQMLDSNKDGLKLEAMKRIIGMVAKGRDASDLFPAVVKNVVSKNIEVKKLVYVYLVRYAEEQQDLALLSISTFQRALKDPNQLIRASALRVLSSIRVPMIVPIVMLAIKDSASDMSPYVRKTAAHAIPKLYSLDQDQKEELVHVIEKLLSDKTTLVVGSAVMAFEEVCPERIDLVHKNYRKLCNLLVDVDEWGQVIIINMLTRYARTQFVNPNDDTVGEETVDKPFYEDDDDEDEDTEKDEKVKKTYTLDADHRLLLRNTKPLLQSRNASVVMAVAQLYHHLAPRSEVNVVAKALIRLLRSHREVQSVVLNCIASISTMRKGMFEPFLKSFFVRTSDPTHIKLLKLEILTNLATETSISVILREFQTYISSNDKEFVAATIQAIGRCASNIKEVTDICLNGLVVLLSNRDEAVVAESVVVIKKLLQTQPNEHKDIIIHMAKLVDFITVSQARASILWLLGEYSDRVPKIAPDVLRKMAKTFINEEDIVKLQILNLAVKLYLTNPKQTKLLCQYVFSLARYDQNYDIRDRARFLRQFIFPTNGSEQTKLSKHAKKIFLATKPAPVLESKFKDREQFQLGSLSHYINARANGYHDLPDFPEVAPDNGVRDVEPTPVYQEPRVKKPHVVKKRSFYSESEHSSPADEDSDDSSEEDSSDDESSEENSEAESGSESEENSKVRAKSKSTNAPSVKKVSKKSDDSAESDSDEEDDDDSSSSSSSSDGGGDEEDDDDEDDDKASESSETNDSSDNEKKKKKPKEATAVVKGSVSTNQSRSGAAKPKSNLDLLLELDDVPPTITPVMTPSLGGFLTPLTTPVAPLTSTTIQHASASFIPMKTTEILNRVSGGGLTVVSRFTRSPHLFSPSMVSIEFTFTNMGSTDISDIKVGQKNLPPGITMHDFAPIGLLHVGTSLPGTVGIDFNDSTQPISFEIVTSERTCKVNLRASIGELIRAVTMPENLFISEQGKLKGMTEHTASLSLPITCNNSKAICQRVYEIANVAAIPGTDPSVLRFAGQTLSSKSLVLIIIKILDGEQVNVSVNCEKMVVGSMLLNEIKSHLRS</sequence>
<feature type="region of interest" description="Disordered" evidence="12">
    <location>
        <begin position="636"/>
        <end position="819"/>
    </location>
</feature>
<name>A0AAN9Z9T7_9ORTH</name>
<comment type="similarity">
    <text evidence="3 11">Belongs to the adaptor complexes large subunit family.</text>
</comment>
<feature type="compositionally biased region" description="Acidic residues" evidence="12">
    <location>
        <begin position="763"/>
        <end position="776"/>
    </location>
</feature>
<feature type="compositionally biased region" description="Acidic residues" evidence="12">
    <location>
        <begin position="740"/>
        <end position="753"/>
    </location>
</feature>
<gene>
    <name evidence="14" type="ORF">R5R35_002822</name>
</gene>
<dbReference type="Gene3D" id="1.25.10.10">
    <property type="entry name" value="Leucine-rich Repeat Variant"/>
    <property type="match status" value="1"/>
</dbReference>
<dbReference type="GO" id="GO:0016192">
    <property type="term" value="P:vesicle-mediated transport"/>
    <property type="evidence" value="ECO:0007669"/>
    <property type="project" value="InterPro"/>
</dbReference>
<evidence type="ECO:0000313" key="15">
    <source>
        <dbReference type="Proteomes" id="UP001378592"/>
    </source>
</evidence>
<feature type="domain" description="AP-3 complex subunit beta C-terminal" evidence="13">
    <location>
        <begin position="819"/>
        <end position="963"/>
    </location>
</feature>
<dbReference type="InterPro" id="IPR026739">
    <property type="entry name" value="AP_beta"/>
</dbReference>
<evidence type="ECO:0000259" key="13">
    <source>
        <dbReference type="SMART" id="SM01355"/>
    </source>
</evidence>
<keyword evidence="5" id="KW-0597">Phosphoprotein</keyword>
<evidence type="ECO:0000256" key="10">
    <source>
        <dbReference type="ARBA" id="ARBA00023570"/>
    </source>
</evidence>
<proteinExistence type="inferred from homology"/>
<comment type="caution">
    <text evidence="14">The sequence shown here is derived from an EMBL/GenBank/DDBJ whole genome shotgun (WGS) entry which is preliminary data.</text>
</comment>
<feature type="region of interest" description="Disordered" evidence="12">
    <location>
        <begin position="1"/>
        <end position="28"/>
    </location>
</feature>
<dbReference type="InterPro" id="IPR056314">
    <property type="entry name" value="AP3B1/2_C"/>
</dbReference>
<evidence type="ECO:0000313" key="14">
    <source>
        <dbReference type="EMBL" id="KAK7867899.1"/>
    </source>
</evidence>
<evidence type="ECO:0000256" key="8">
    <source>
        <dbReference type="ARBA" id="ARBA00023136"/>
    </source>
</evidence>
<dbReference type="InterPro" id="IPR016024">
    <property type="entry name" value="ARM-type_fold"/>
</dbReference>
<dbReference type="EMBL" id="JAZDUA010000106">
    <property type="protein sequence ID" value="KAK7867899.1"/>
    <property type="molecule type" value="Genomic_DNA"/>
</dbReference>
<evidence type="ECO:0000256" key="5">
    <source>
        <dbReference type="ARBA" id="ARBA00022553"/>
    </source>
</evidence>
<protein>
    <recommendedName>
        <fullName evidence="11">AP-3 complex subunit beta</fullName>
    </recommendedName>
</protein>
<evidence type="ECO:0000256" key="4">
    <source>
        <dbReference type="ARBA" id="ARBA00022448"/>
    </source>
</evidence>
<feature type="compositionally biased region" description="Polar residues" evidence="12">
    <location>
        <begin position="1"/>
        <end position="12"/>
    </location>
</feature>
<dbReference type="AlphaFoldDB" id="A0AAN9Z9T7"/>
<evidence type="ECO:0000256" key="2">
    <source>
        <dbReference type="ARBA" id="ARBA00004555"/>
    </source>
</evidence>
<evidence type="ECO:0000256" key="11">
    <source>
        <dbReference type="PIRNR" id="PIRNR037096"/>
    </source>
</evidence>
<dbReference type="GO" id="GO:0030665">
    <property type="term" value="C:clathrin-coated vesicle membrane"/>
    <property type="evidence" value="ECO:0007669"/>
    <property type="project" value="UniProtKB-SubCell"/>
</dbReference>
<dbReference type="Pfam" id="PF14796">
    <property type="entry name" value="AP3B1_C"/>
    <property type="match status" value="1"/>
</dbReference>
<feature type="compositionally biased region" description="Basic residues" evidence="12">
    <location>
        <begin position="662"/>
        <end position="671"/>
    </location>
</feature>
<accession>A0AAN9Z9T7</accession>
<keyword evidence="8 11" id="KW-0472">Membrane</keyword>
<dbReference type="Pfam" id="PF01602">
    <property type="entry name" value="Adaptin_N"/>
    <property type="match status" value="1"/>
</dbReference>
<evidence type="ECO:0000256" key="1">
    <source>
        <dbReference type="ARBA" id="ARBA00004145"/>
    </source>
</evidence>
<dbReference type="PANTHER" id="PTHR11134">
    <property type="entry name" value="ADAPTOR COMPLEX SUBUNIT BETA FAMILY MEMBER"/>
    <property type="match status" value="1"/>
</dbReference>
<dbReference type="InterPro" id="IPR029390">
    <property type="entry name" value="AP3B_C"/>
</dbReference>
<organism evidence="14 15">
    <name type="scientific">Gryllus longicercus</name>
    <dbReference type="NCBI Taxonomy" id="2509291"/>
    <lineage>
        <taxon>Eukaryota</taxon>
        <taxon>Metazoa</taxon>
        <taxon>Ecdysozoa</taxon>
        <taxon>Arthropoda</taxon>
        <taxon>Hexapoda</taxon>
        <taxon>Insecta</taxon>
        <taxon>Pterygota</taxon>
        <taxon>Neoptera</taxon>
        <taxon>Polyneoptera</taxon>
        <taxon>Orthoptera</taxon>
        <taxon>Ensifera</taxon>
        <taxon>Gryllidea</taxon>
        <taxon>Grylloidea</taxon>
        <taxon>Gryllidae</taxon>
        <taxon>Gryllinae</taxon>
        <taxon>Gryllus</taxon>
    </lineage>
</organism>
<keyword evidence="7" id="KW-0333">Golgi apparatus</keyword>
<dbReference type="SMART" id="SM01355">
    <property type="entry name" value="AP3B1_C"/>
    <property type="match status" value="1"/>
</dbReference>
<keyword evidence="15" id="KW-1185">Reference proteome</keyword>
<evidence type="ECO:0000256" key="12">
    <source>
        <dbReference type="SAM" id="MobiDB-lite"/>
    </source>
</evidence>
<dbReference type="GO" id="GO:0006886">
    <property type="term" value="P:intracellular protein transport"/>
    <property type="evidence" value="ECO:0007669"/>
    <property type="project" value="InterPro"/>
</dbReference>
<dbReference type="SUPFAM" id="SSF48371">
    <property type="entry name" value="ARM repeat"/>
    <property type="match status" value="1"/>
</dbReference>
<dbReference type="InterPro" id="IPR011989">
    <property type="entry name" value="ARM-like"/>
</dbReference>
<dbReference type="Pfam" id="PF24080">
    <property type="entry name" value="AP3B1_C_2"/>
    <property type="match status" value="1"/>
</dbReference>
<dbReference type="Proteomes" id="UP001378592">
    <property type="component" value="Unassembled WGS sequence"/>
</dbReference>
<reference evidence="14 15" key="1">
    <citation type="submission" date="2024-03" db="EMBL/GenBank/DDBJ databases">
        <title>The genome assembly and annotation of the cricket Gryllus longicercus Weissman &amp; Gray.</title>
        <authorList>
            <person name="Szrajer S."/>
            <person name="Gray D."/>
            <person name="Ylla G."/>
        </authorList>
    </citation>
    <scope>NUCLEOTIDE SEQUENCE [LARGE SCALE GENOMIC DNA]</scope>
    <source>
        <strain evidence="14">DAG 2021-001</strain>
        <tissue evidence="14">Whole body minus gut</tissue>
    </source>
</reference>
<evidence type="ECO:0000256" key="6">
    <source>
        <dbReference type="ARBA" id="ARBA00022927"/>
    </source>
</evidence>
<dbReference type="InterPro" id="IPR026740">
    <property type="entry name" value="AP3_beta"/>
</dbReference>
<dbReference type="PIRSF" id="PIRSF037096">
    <property type="entry name" value="AP3_complex_beta"/>
    <property type="match status" value="1"/>
</dbReference>
<evidence type="ECO:0000256" key="3">
    <source>
        <dbReference type="ARBA" id="ARBA00006613"/>
    </source>
</evidence>
<feature type="compositionally biased region" description="Acidic residues" evidence="12">
    <location>
        <begin position="269"/>
        <end position="279"/>
    </location>
</feature>
<comment type="subcellular location">
    <subcellularLocation>
        <location evidence="1">Cytoplasmic vesicle</location>
        <location evidence="1">Clathrin-coated vesicle membrane</location>
        <topology evidence="1">Peripheral membrane protein</topology>
        <orientation evidence="1">Cytoplasmic side</orientation>
    </subcellularLocation>
    <subcellularLocation>
        <location evidence="2">Golgi apparatus</location>
    </subcellularLocation>
</comment>
<keyword evidence="6 11" id="KW-0653">Protein transport</keyword>